<evidence type="ECO:0000259" key="3">
    <source>
        <dbReference type="PROSITE" id="PS50076"/>
    </source>
</evidence>
<keyword evidence="2" id="KW-1133">Transmembrane helix</keyword>
<feature type="region of interest" description="Disordered" evidence="1">
    <location>
        <begin position="42"/>
        <end position="62"/>
    </location>
</feature>
<dbReference type="Gene3D" id="1.10.287.110">
    <property type="entry name" value="DnaJ domain"/>
    <property type="match status" value="1"/>
</dbReference>
<dbReference type="SMART" id="SM00271">
    <property type="entry name" value="DnaJ"/>
    <property type="match status" value="1"/>
</dbReference>
<dbReference type="PROSITE" id="PS50076">
    <property type="entry name" value="DNAJ_2"/>
    <property type="match status" value="1"/>
</dbReference>
<keyword evidence="2" id="KW-0472">Membrane</keyword>
<evidence type="ECO:0000256" key="1">
    <source>
        <dbReference type="SAM" id="MobiDB-lite"/>
    </source>
</evidence>
<dbReference type="AlphaFoldDB" id="A0A6N8IPS1"/>
<dbReference type="EMBL" id="WSEL01000003">
    <property type="protein sequence ID" value="MVQ28300.1"/>
    <property type="molecule type" value="Genomic_DNA"/>
</dbReference>
<keyword evidence="5" id="KW-1185">Reference proteome</keyword>
<feature type="domain" description="J" evidence="3">
    <location>
        <begin position="23"/>
        <end position="88"/>
    </location>
</feature>
<comment type="caution">
    <text evidence="4">The sequence shown here is derived from an EMBL/GenBank/DDBJ whole genome shotgun (WGS) entry which is preliminary data.</text>
</comment>
<feature type="transmembrane region" description="Helical" evidence="2">
    <location>
        <begin position="113"/>
        <end position="134"/>
    </location>
</feature>
<evidence type="ECO:0000313" key="5">
    <source>
        <dbReference type="Proteomes" id="UP000469385"/>
    </source>
</evidence>
<feature type="region of interest" description="Disordered" evidence="1">
    <location>
        <begin position="1"/>
        <end position="25"/>
    </location>
</feature>
<feature type="compositionally biased region" description="Basic residues" evidence="1">
    <location>
        <begin position="42"/>
        <end position="52"/>
    </location>
</feature>
<dbReference type="InterPro" id="IPR050817">
    <property type="entry name" value="DjlA_DnaK_co-chaperone"/>
</dbReference>
<evidence type="ECO:0000256" key="2">
    <source>
        <dbReference type="SAM" id="Phobius"/>
    </source>
</evidence>
<accession>A0A6N8IPS1</accession>
<dbReference type="CDD" id="cd06257">
    <property type="entry name" value="DnaJ"/>
    <property type="match status" value="1"/>
</dbReference>
<evidence type="ECO:0000313" key="4">
    <source>
        <dbReference type="EMBL" id="MVQ28300.1"/>
    </source>
</evidence>
<organism evidence="4 5">
    <name type="scientific">Ramlibacter pinisoli</name>
    <dbReference type="NCBI Taxonomy" id="2682844"/>
    <lineage>
        <taxon>Bacteria</taxon>
        <taxon>Pseudomonadati</taxon>
        <taxon>Pseudomonadota</taxon>
        <taxon>Betaproteobacteria</taxon>
        <taxon>Burkholderiales</taxon>
        <taxon>Comamonadaceae</taxon>
        <taxon>Ramlibacter</taxon>
    </lineage>
</organism>
<gene>
    <name evidence="4" type="ORF">GON04_02475</name>
</gene>
<dbReference type="Pfam" id="PF00226">
    <property type="entry name" value="DnaJ"/>
    <property type="match status" value="1"/>
</dbReference>
<dbReference type="Proteomes" id="UP000469385">
    <property type="component" value="Unassembled WGS sequence"/>
</dbReference>
<dbReference type="InterPro" id="IPR036869">
    <property type="entry name" value="J_dom_sf"/>
</dbReference>
<keyword evidence="2" id="KW-0812">Transmembrane</keyword>
<dbReference type="PANTHER" id="PTHR24074">
    <property type="entry name" value="CO-CHAPERONE PROTEIN DJLA"/>
    <property type="match status" value="1"/>
</dbReference>
<reference evidence="4 5" key="1">
    <citation type="submission" date="2019-12" db="EMBL/GenBank/DDBJ databases">
        <authorList>
            <person name="Huq M.A."/>
        </authorList>
    </citation>
    <scope>NUCLEOTIDE SEQUENCE [LARGE SCALE GENOMIC DNA]</scope>
    <source>
        <strain evidence="4 5">MAH-25</strain>
    </source>
</reference>
<protein>
    <submittedName>
        <fullName evidence="4">DnaJ domain-containing protein</fullName>
    </submittedName>
</protein>
<dbReference type="SUPFAM" id="SSF46565">
    <property type="entry name" value="Chaperone J-domain"/>
    <property type="match status" value="1"/>
</dbReference>
<name>A0A6N8IPS1_9BURK</name>
<dbReference type="InterPro" id="IPR001623">
    <property type="entry name" value="DnaJ_domain"/>
</dbReference>
<sequence length="155" mass="16490">MQPAATLSVAPPEPMPDLPPDPSHYETLDVRADASASALRQAYRRAAQHHHPDRSGGDAGAQARMARINEAYAVLSHPQRRASYDLWLRARQARQQADAAAHAARPSRFAASWPWGLVAATSAFAVFSVGAVVYKTSWAASAIAAKAAAPQVAGR</sequence>
<feature type="compositionally biased region" description="Pro residues" evidence="1">
    <location>
        <begin position="11"/>
        <end position="22"/>
    </location>
</feature>
<dbReference type="PRINTS" id="PR00625">
    <property type="entry name" value="JDOMAIN"/>
</dbReference>
<proteinExistence type="predicted"/>